<evidence type="ECO:0000313" key="3">
    <source>
        <dbReference type="EMBL" id="KAK4020203.1"/>
    </source>
</evidence>
<comment type="caution">
    <text evidence="3">The sequence shown here is derived from an EMBL/GenBank/DDBJ whole genome shotgun (WGS) entry which is preliminary data.</text>
</comment>
<protein>
    <recommendedName>
        <fullName evidence="5">Synaptic vesicular amine transporter</fullName>
    </recommendedName>
</protein>
<keyword evidence="1" id="KW-0812">Transmembrane</keyword>
<gene>
    <name evidence="3" type="ORF">OUZ56_002197</name>
</gene>
<reference evidence="3 4" key="1">
    <citation type="journal article" date="2023" name="Nucleic Acids Res.">
        <title>The hologenome of Daphnia magna reveals possible DNA methylation and microbiome-mediated evolution of the host genome.</title>
        <authorList>
            <person name="Chaturvedi A."/>
            <person name="Li X."/>
            <person name="Dhandapani V."/>
            <person name="Marshall H."/>
            <person name="Kissane S."/>
            <person name="Cuenca-Cambronero M."/>
            <person name="Asole G."/>
            <person name="Calvet F."/>
            <person name="Ruiz-Romero M."/>
            <person name="Marangio P."/>
            <person name="Guigo R."/>
            <person name="Rago D."/>
            <person name="Mirbahai L."/>
            <person name="Eastwood N."/>
            <person name="Colbourne J.K."/>
            <person name="Zhou J."/>
            <person name="Mallon E."/>
            <person name="Orsini L."/>
        </authorList>
    </citation>
    <scope>NUCLEOTIDE SEQUENCE [LARGE SCALE GENOMIC DNA]</scope>
    <source>
        <strain evidence="3">LRV0_1</strain>
    </source>
</reference>
<feature type="chain" id="PRO_5046654629" description="Synaptic vesicular amine transporter" evidence="2">
    <location>
        <begin position="22"/>
        <end position="173"/>
    </location>
</feature>
<dbReference type="EMBL" id="JAOYFB010000036">
    <property type="protein sequence ID" value="KAK4020203.1"/>
    <property type="molecule type" value="Genomic_DNA"/>
</dbReference>
<proteinExistence type="predicted"/>
<keyword evidence="4" id="KW-1185">Reference proteome</keyword>
<keyword evidence="2" id="KW-0732">Signal</keyword>
<evidence type="ECO:0008006" key="5">
    <source>
        <dbReference type="Google" id="ProtNLM"/>
    </source>
</evidence>
<evidence type="ECO:0000256" key="1">
    <source>
        <dbReference type="SAM" id="Phobius"/>
    </source>
</evidence>
<sequence length="173" mass="18835">MVTYLRYILTFVLSFSRQVGCETEMSTYSVIAGLWASMYSLGEVLGPYIGSILVDVYNFLLAITAIGLLNLAVALVLLVYVTFSASRSKTTSPTQTPLTLPANTDSSVVQIGKSASITIGINDERERLIQDDESTQTYGTTCSLRNISGFLPRNNSVCLSKYVQTSFIISSTL</sequence>
<organism evidence="3 4">
    <name type="scientific">Daphnia magna</name>
    <dbReference type="NCBI Taxonomy" id="35525"/>
    <lineage>
        <taxon>Eukaryota</taxon>
        <taxon>Metazoa</taxon>
        <taxon>Ecdysozoa</taxon>
        <taxon>Arthropoda</taxon>
        <taxon>Crustacea</taxon>
        <taxon>Branchiopoda</taxon>
        <taxon>Diplostraca</taxon>
        <taxon>Cladocera</taxon>
        <taxon>Anomopoda</taxon>
        <taxon>Daphniidae</taxon>
        <taxon>Daphnia</taxon>
    </lineage>
</organism>
<keyword evidence="1" id="KW-1133">Transmembrane helix</keyword>
<evidence type="ECO:0000313" key="4">
    <source>
        <dbReference type="Proteomes" id="UP001234178"/>
    </source>
</evidence>
<dbReference type="SUPFAM" id="SSF103473">
    <property type="entry name" value="MFS general substrate transporter"/>
    <property type="match status" value="1"/>
</dbReference>
<keyword evidence="1" id="KW-0472">Membrane</keyword>
<dbReference type="Proteomes" id="UP001234178">
    <property type="component" value="Unassembled WGS sequence"/>
</dbReference>
<accession>A0ABR0A510</accession>
<name>A0ABR0A510_9CRUS</name>
<evidence type="ECO:0000256" key="2">
    <source>
        <dbReference type="SAM" id="SignalP"/>
    </source>
</evidence>
<feature type="signal peptide" evidence="2">
    <location>
        <begin position="1"/>
        <end position="21"/>
    </location>
</feature>
<dbReference type="InterPro" id="IPR036259">
    <property type="entry name" value="MFS_trans_sf"/>
</dbReference>
<feature type="transmembrane region" description="Helical" evidence="1">
    <location>
        <begin position="59"/>
        <end position="83"/>
    </location>
</feature>